<evidence type="ECO:0000256" key="7">
    <source>
        <dbReference type="ARBA" id="ARBA00023180"/>
    </source>
</evidence>
<dbReference type="GO" id="GO:0005886">
    <property type="term" value="C:plasma membrane"/>
    <property type="evidence" value="ECO:0007669"/>
    <property type="project" value="UniProtKB-SubCell"/>
</dbReference>
<keyword evidence="4" id="KW-0391">Immunity</keyword>
<evidence type="ECO:0000313" key="11">
    <source>
        <dbReference type="Ensembl" id="ENSHCOP00000008159.1"/>
    </source>
</evidence>
<dbReference type="Proteomes" id="UP000264820">
    <property type="component" value="Unplaced"/>
</dbReference>
<organism evidence="11 12">
    <name type="scientific">Hippocampus comes</name>
    <name type="common">Tiger tail seahorse</name>
    <dbReference type="NCBI Taxonomy" id="109280"/>
    <lineage>
        <taxon>Eukaryota</taxon>
        <taxon>Metazoa</taxon>
        <taxon>Chordata</taxon>
        <taxon>Craniata</taxon>
        <taxon>Vertebrata</taxon>
        <taxon>Euteleostomi</taxon>
        <taxon>Actinopterygii</taxon>
        <taxon>Neopterygii</taxon>
        <taxon>Teleostei</taxon>
        <taxon>Neoteleostei</taxon>
        <taxon>Acanthomorphata</taxon>
        <taxon>Syngnathiaria</taxon>
        <taxon>Syngnathiformes</taxon>
        <taxon>Syngnathoidei</taxon>
        <taxon>Syngnathidae</taxon>
        <taxon>Hippocampus</taxon>
    </lineage>
</organism>
<dbReference type="OrthoDB" id="6370831at2759"/>
<feature type="region of interest" description="Disordered" evidence="8">
    <location>
        <begin position="296"/>
        <end position="330"/>
    </location>
</feature>
<keyword evidence="5" id="KW-0472">Membrane</keyword>
<dbReference type="GO" id="GO:0002376">
    <property type="term" value="P:immune system process"/>
    <property type="evidence" value="ECO:0007669"/>
    <property type="project" value="UniProtKB-KW"/>
</dbReference>
<dbReference type="Ensembl" id="ENSHCOT00000000782.1">
    <property type="protein sequence ID" value="ENSHCOP00000008159.1"/>
    <property type="gene ID" value="ENSHCOG00000010344.1"/>
</dbReference>
<evidence type="ECO:0000256" key="4">
    <source>
        <dbReference type="ARBA" id="ARBA00022859"/>
    </source>
</evidence>
<feature type="domain" description="Ig-like" evidence="10">
    <location>
        <begin position="24"/>
        <end position="103"/>
    </location>
</feature>
<dbReference type="SMART" id="SM00406">
    <property type="entry name" value="IGv"/>
    <property type="match status" value="2"/>
</dbReference>
<evidence type="ECO:0000259" key="10">
    <source>
        <dbReference type="PROSITE" id="PS50835"/>
    </source>
</evidence>
<reference evidence="11" key="1">
    <citation type="submission" date="2025-08" db="UniProtKB">
        <authorList>
            <consortium name="Ensembl"/>
        </authorList>
    </citation>
    <scope>IDENTIFICATION</scope>
</reference>
<dbReference type="AlphaFoldDB" id="A0A3Q3DC08"/>
<dbReference type="PROSITE" id="PS50835">
    <property type="entry name" value="IG_LIKE"/>
    <property type="match status" value="2"/>
</dbReference>
<dbReference type="Pfam" id="PF07686">
    <property type="entry name" value="V-set"/>
    <property type="match status" value="2"/>
</dbReference>
<dbReference type="InterPro" id="IPR013783">
    <property type="entry name" value="Ig-like_fold"/>
</dbReference>
<dbReference type="CDD" id="cd00099">
    <property type="entry name" value="IgV"/>
    <property type="match status" value="1"/>
</dbReference>
<evidence type="ECO:0000256" key="8">
    <source>
        <dbReference type="SAM" id="MobiDB-lite"/>
    </source>
</evidence>
<dbReference type="InterPro" id="IPR007110">
    <property type="entry name" value="Ig-like_dom"/>
</dbReference>
<accession>A0A3Q3DC08</accession>
<evidence type="ECO:0000256" key="1">
    <source>
        <dbReference type="ARBA" id="ARBA00004236"/>
    </source>
</evidence>
<sequence length="330" mass="36620">MLKLCVFWVALFRAHGSVLFASLGDHVTLPCNFAPDAKYLCWYKQVAGDKPQIVFSFYVYALNSHSHQMATEFNKRMIIHAGQNSFHLNISNVQLSDTAMYYCGQSRLNVMSFDSGIFLLVKESTRLSVLQHPTSITESPGGSATMNCTMHPGSSDGVHTVYWFRKASGDSHLLYVHSESSSGCATASEKGCVYMLSKRDVAMSDAGTYYCAVASCGEIVFGKGTCLEIGDDKTLTDRVLTYCVRASLLVSFGVNVFLMHLLIKRSRRDDLVQGKIPQPSDPEDNRDDESEDAAALPYVALDFKKRQSNSRRHRGPDDSVYSGLRLQQVD</sequence>
<keyword evidence="12" id="KW-1185">Reference proteome</keyword>
<protein>
    <submittedName>
        <fullName evidence="11">Uncharacterized LOC109515075</fullName>
    </submittedName>
</protein>
<dbReference type="InterPro" id="IPR003599">
    <property type="entry name" value="Ig_sub"/>
</dbReference>
<comment type="subcellular location">
    <subcellularLocation>
        <location evidence="1">Cell membrane</location>
    </subcellularLocation>
</comment>
<dbReference type="GeneID" id="109515075"/>
<evidence type="ECO:0000256" key="5">
    <source>
        <dbReference type="ARBA" id="ARBA00023136"/>
    </source>
</evidence>
<dbReference type="GO" id="GO:0009617">
    <property type="term" value="P:response to bacterium"/>
    <property type="evidence" value="ECO:0007669"/>
    <property type="project" value="TreeGrafter"/>
</dbReference>
<proteinExistence type="predicted"/>
<name>A0A3Q3DC08_HIPCM</name>
<feature type="signal peptide" evidence="9">
    <location>
        <begin position="1"/>
        <end position="16"/>
    </location>
</feature>
<dbReference type="Gene3D" id="2.60.40.10">
    <property type="entry name" value="Immunoglobulins"/>
    <property type="match status" value="2"/>
</dbReference>
<reference evidence="11" key="2">
    <citation type="submission" date="2025-09" db="UniProtKB">
        <authorList>
            <consortium name="Ensembl"/>
        </authorList>
    </citation>
    <scope>IDENTIFICATION</scope>
</reference>
<evidence type="ECO:0000256" key="3">
    <source>
        <dbReference type="ARBA" id="ARBA00022729"/>
    </source>
</evidence>
<evidence type="ECO:0000313" key="12">
    <source>
        <dbReference type="Proteomes" id="UP000264820"/>
    </source>
</evidence>
<evidence type="ECO:0000256" key="9">
    <source>
        <dbReference type="SAM" id="SignalP"/>
    </source>
</evidence>
<keyword evidence="7" id="KW-0325">Glycoprotein</keyword>
<dbReference type="GeneTree" id="ENSGT01030000234530"/>
<dbReference type="SUPFAM" id="SSF48726">
    <property type="entry name" value="Immunoglobulin"/>
    <property type="match status" value="2"/>
</dbReference>
<keyword evidence="6" id="KW-1015">Disulfide bond</keyword>
<dbReference type="InterPro" id="IPR013106">
    <property type="entry name" value="Ig_V-set"/>
</dbReference>
<feature type="chain" id="PRO_5018639556" evidence="9">
    <location>
        <begin position="17"/>
        <end position="330"/>
    </location>
</feature>
<evidence type="ECO:0000256" key="2">
    <source>
        <dbReference type="ARBA" id="ARBA00022475"/>
    </source>
</evidence>
<keyword evidence="3 9" id="KW-0732">Signal</keyword>
<dbReference type="InterPro" id="IPR052051">
    <property type="entry name" value="TCR_complex_component"/>
</dbReference>
<dbReference type="PANTHER" id="PTHR19433:SF127">
    <property type="entry name" value="NITR9"/>
    <property type="match status" value="1"/>
</dbReference>
<keyword evidence="2" id="KW-1003">Cell membrane</keyword>
<dbReference type="SMART" id="SM00409">
    <property type="entry name" value="IG"/>
    <property type="match status" value="2"/>
</dbReference>
<dbReference type="RefSeq" id="XP_019724206.1">
    <property type="nucleotide sequence ID" value="XM_019868647.1"/>
</dbReference>
<feature type="domain" description="Ig-like" evidence="10">
    <location>
        <begin position="125"/>
        <end position="213"/>
    </location>
</feature>
<dbReference type="OMA" id="RAKYLSW"/>
<dbReference type="PANTHER" id="PTHR19433">
    <property type="entry name" value="T-CELL RECEPTOR ALPHA CHAIN V REGION-RELATED"/>
    <property type="match status" value="1"/>
</dbReference>
<dbReference type="InterPro" id="IPR036179">
    <property type="entry name" value="Ig-like_dom_sf"/>
</dbReference>
<evidence type="ECO:0000256" key="6">
    <source>
        <dbReference type="ARBA" id="ARBA00023157"/>
    </source>
</evidence>